<dbReference type="PANTHER" id="PTHR47950:SF48">
    <property type="entry name" value="CYTOCHROME P450 FAMILY PROTEIN, EXPRESSED"/>
    <property type="match status" value="1"/>
</dbReference>
<dbReference type="GO" id="GO:0020037">
    <property type="term" value="F:heme binding"/>
    <property type="evidence" value="ECO:0007669"/>
    <property type="project" value="InterPro"/>
</dbReference>
<accession>A0A251UIT3</accession>
<dbReference type="InterPro" id="IPR017972">
    <property type="entry name" value="Cyt_P450_CS"/>
</dbReference>
<dbReference type="GO" id="GO:0102811">
    <property type="term" value="F:geraniol 10-hydroxylase activity"/>
    <property type="evidence" value="ECO:0007669"/>
    <property type="project" value="UniProtKB-EC"/>
</dbReference>
<comment type="similarity">
    <text evidence="1 6">Belongs to the cytochrome P450 family.</text>
</comment>
<keyword evidence="3 6" id="KW-0560">Oxidoreductase</keyword>
<evidence type="ECO:0000313" key="8">
    <source>
        <dbReference type="EMBL" id="KAF5801163.1"/>
    </source>
</evidence>
<dbReference type="InterPro" id="IPR002401">
    <property type="entry name" value="Cyt_P450_E_grp-I"/>
</dbReference>
<dbReference type="OMA" id="MNDINHF"/>
<dbReference type="PRINTS" id="PR00463">
    <property type="entry name" value="EP450I"/>
</dbReference>
<reference evidence="9" key="2">
    <citation type="submission" date="2017-02" db="EMBL/GenBank/DDBJ databases">
        <title>Sunflower complete genome.</title>
        <authorList>
            <person name="Langlade N."/>
            <person name="Munos S."/>
        </authorList>
    </citation>
    <scope>NUCLEOTIDE SEQUENCE [LARGE SCALE GENOMIC DNA]</scope>
    <source>
        <tissue evidence="9">Leaves</tissue>
    </source>
</reference>
<keyword evidence="7" id="KW-0812">Transmembrane</keyword>
<dbReference type="AlphaFoldDB" id="A0A251UIT3"/>
<protein>
    <submittedName>
        <fullName evidence="8">Geraniol 8-hydroxylase</fullName>
        <ecNumber evidence="8">1.14.14.83</ecNumber>
    </submittedName>
    <submittedName>
        <fullName evidence="9">Putative cytochrome P450 76AD1</fullName>
    </submittedName>
</protein>
<dbReference type="Gene3D" id="1.10.630.10">
    <property type="entry name" value="Cytochrome P450"/>
    <property type="match status" value="1"/>
</dbReference>
<keyword evidence="10" id="KW-1185">Reference proteome</keyword>
<dbReference type="GO" id="GO:0005506">
    <property type="term" value="F:iron ion binding"/>
    <property type="evidence" value="ECO:0007669"/>
    <property type="project" value="InterPro"/>
</dbReference>
<dbReference type="GO" id="GO:0016491">
    <property type="term" value="F:oxidoreductase activity"/>
    <property type="evidence" value="ECO:0000318"/>
    <property type="project" value="GO_Central"/>
</dbReference>
<dbReference type="InParanoid" id="A0A251UIT3"/>
<dbReference type="FunFam" id="1.10.630.10:FF:000007">
    <property type="entry name" value="Cytochrome P450 76C4"/>
    <property type="match status" value="1"/>
</dbReference>
<keyword evidence="2 5" id="KW-0479">Metal-binding</keyword>
<dbReference type="EMBL" id="CM007895">
    <property type="protein sequence ID" value="OTG22221.1"/>
    <property type="molecule type" value="Genomic_DNA"/>
</dbReference>
<evidence type="ECO:0000256" key="7">
    <source>
        <dbReference type="SAM" id="Phobius"/>
    </source>
</evidence>
<evidence type="ECO:0000256" key="2">
    <source>
        <dbReference type="ARBA" id="ARBA00022723"/>
    </source>
</evidence>
<dbReference type="EC" id="1.14.14.83" evidence="8"/>
<dbReference type="PROSITE" id="PS00086">
    <property type="entry name" value="CYTOCHROME_P450"/>
    <property type="match status" value="1"/>
</dbReference>
<dbReference type="InterPro" id="IPR036396">
    <property type="entry name" value="Cyt_P450_sf"/>
</dbReference>
<comment type="cofactor">
    <cofactor evidence="5">
        <name>heme</name>
        <dbReference type="ChEBI" id="CHEBI:30413"/>
    </cofactor>
</comment>
<dbReference type="Gramene" id="mRNA:HanXRQr2_Chr06g0244891">
    <property type="protein sequence ID" value="mRNA:HanXRQr2_Chr06g0244891"/>
    <property type="gene ID" value="HanXRQr2_Chr06g0244891"/>
</dbReference>
<reference evidence="8" key="3">
    <citation type="submission" date="2020-06" db="EMBL/GenBank/DDBJ databases">
        <title>Helianthus annuus Genome sequencing and assembly Release 2.</title>
        <authorList>
            <person name="Gouzy J."/>
            <person name="Langlade N."/>
            <person name="Munos S."/>
        </authorList>
    </citation>
    <scope>NUCLEOTIDE SEQUENCE</scope>
    <source>
        <tissue evidence="8">Leaves</tissue>
    </source>
</reference>
<dbReference type="Proteomes" id="UP000215914">
    <property type="component" value="Chromosome 6"/>
</dbReference>
<feature type="transmembrane region" description="Helical" evidence="7">
    <location>
        <begin position="6"/>
        <end position="23"/>
    </location>
</feature>
<keyword evidence="7" id="KW-1133">Transmembrane helix</keyword>
<sequence length="508" mass="58199">MDNPTFFLLLPLFLLTFIYVFTISSRRNHRRLPPGPYPFPIIGNLLELSNKPHRSLAALSKRYGPLMSLKLGSSRTTIVVSSPDIAQQFFHKHDQLFSSRSVPETARIMDHHKYSLVWLPAGDQWRRLRRITKECLFSGQSLDGSQQLRMQKVQELVNYVSKCCQEEKAVNIGEVAFTTSLNILSNLLFSTDFSQYDSMSSQEIKDVIWGVMEVGGKPNLVDFFPILRPLDPQGLTSQCSVYANKLFAIFDSIIDQRLQARRISSSSYDNHSSTQNDVLDLLLNISFKDESEFSINDMKHLFSDLFVAGTDTVSTTLEWAMTELIRNPKEMEIARLELIKCMQSNDKILQERDIPQLPYLHAVIKETLRLHPPAPFLIPHEATHDVEVEGFIVPKDAQILCNVWAIGRDTNVWSNTNEFMPERFLDVEIDYRGQDFNLIPFGAGRRMCPGLNIAHRMLHTILGSLIYNFDWKLEGNMKAQDLDMEEKFGLTLPRNVPLMAIPVKCDRL</sequence>
<dbReference type="PANTHER" id="PTHR47950">
    <property type="entry name" value="CYTOCHROME P450, FAMILY 76, SUBFAMILY C, POLYPEPTIDE 5-RELATED"/>
    <property type="match status" value="1"/>
</dbReference>
<evidence type="ECO:0000256" key="5">
    <source>
        <dbReference type="PIRSR" id="PIRSR602401-1"/>
    </source>
</evidence>
<dbReference type="OrthoDB" id="2789670at2759"/>
<keyword evidence="6" id="KW-0503">Monooxygenase</keyword>
<dbReference type="STRING" id="4232.A0A251UIT3"/>
<evidence type="ECO:0000256" key="6">
    <source>
        <dbReference type="RuleBase" id="RU000461"/>
    </source>
</evidence>
<organism evidence="9 10">
    <name type="scientific">Helianthus annuus</name>
    <name type="common">Common sunflower</name>
    <dbReference type="NCBI Taxonomy" id="4232"/>
    <lineage>
        <taxon>Eukaryota</taxon>
        <taxon>Viridiplantae</taxon>
        <taxon>Streptophyta</taxon>
        <taxon>Embryophyta</taxon>
        <taxon>Tracheophyta</taxon>
        <taxon>Spermatophyta</taxon>
        <taxon>Magnoliopsida</taxon>
        <taxon>eudicotyledons</taxon>
        <taxon>Gunneridae</taxon>
        <taxon>Pentapetalae</taxon>
        <taxon>asterids</taxon>
        <taxon>campanulids</taxon>
        <taxon>Asterales</taxon>
        <taxon>Asteraceae</taxon>
        <taxon>Asteroideae</taxon>
        <taxon>Heliantheae alliance</taxon>
        <taxon>Heliantheae</taxon>
        <taxon>Helianthus</taxon>
    </lineage>
</organism>
<dbReference type="Pfam" id="PF00067">
    <property type="entry name" value="p450"/>
    <property type="match status" value="1"/>
</dbReference>
<evidence type="ECO:0000313" key="10">
    <source>
        <dbReference type="Proteomes" id="UP000215914"/>
    </source>
</evidence>
<keyword evidence="4 5" id="KW-0408">Iron</keyword>
<reference evidence="8 10" key="1">
    <citation type="journal article" date="2017" name="Nature">
        <title>The sunflower genome provides insights into oil metabolism, flowering and Asterid evolution.</title>
        <authorList>
            <person name="Badouin H."/>
            <person name="Gouzy J."/>
            <person name="Grassa C.J."/>
            <person name="Murat F."/>
            <person name="Staton S.E."/>
            <person name="Cottret L."/>
            <person name="Lelandais-Briere C."/>
            <person name="Owens G.L."/>
            <person name="Carrere S."/>
            <person name="Mayjonade B."/>
            <person name="Legrand L."/>
            <person name="Gill N."/>
            <person name="Kane N.C."/>
            <person name="Bowers J.E."/>
            <person name="Hubner S."/>
            <person name="Bellec A."/>
            <person name="Berard A."/>
            <person name="Berges H."/>
            <person name="Blanchet N."/>
            <person name="Boniface M.C."/>
            <person name="Brunel D."/>
            <person name="Catrice O."/>
            <person name="Chaidir N."/>
            <person name="Claudel C."/>
            <person name="Donnadieu C."/>
            <person name="Faraut T."/>
            <person name="Fievet G."/>
            <person name="Helmstetter N."/>
            <person name="King M."/>
            <person name="Knapp S.J."/>
            <person name="Lai Z."/>
            <person name="Le Paslier M.C."/>
            <person name="Lippi Y."/>
            <person name="Lorenzon L."/>
            <person name="Mandel J.R."/>
            <person name="Marage G."/>
            <person name="Marchand G."/>
            <person name="Marquand E."/>
            <person name="Bret-Mestries E."/>
            <person name="Morien E."/>
            <person name="Nambeesan S."/>
            <person name="Nguyen T."/>
            <person name="Pegot-Espagnet P."/>
            <person name="Pouilly N."/>
            <person name="Raftis F."/>
            <person name="Sallet E."/>
            <person name="Schiex T."/>
            <person name="Thomas J."/>
            <person name="Vandecasteele C."/>
            <person name="Vares D."/>
            <person name="Vear F."/>
            <person name="Vautrin S."/>
            <person name="Crespi M."/>
            <person name="Mangin B."/>
            <person name="Burke J.M."/>
            <person name="Salse J."/>
            <person name="Munos S."/>
            <person name="Vincourt P."/>
            <person name="Rieseberg L.H."/>
            <person name="Langlade N.B."/>
        </authorList>
    </citation>
    <scope>NUCLEOTIDE SEQUENCE [LARGE SCALE GENOMIC DNA]</scope>
    <source>
        <strain evidence="10">cv. SF193</strain>
        <tissue evidence="8">Leaves</tissue>
    </source>
</reference>
<name>A0A251UIT3_HELAN</name>
<dbReference type="EMBL" id="MNCJ02000321">
    <property type="protein sequence ID" value="KAF5801163.1"/>
    <property type="molecule type" value="Genomic_DNA"/>
</dbReference>
<evidence type="ECO:0000256" key="4">
    <source>
        <dbReference type="ARBA" id="ARBA00023004"/>
    </source>
</evidence>
<evidence type="ECO:0000313" key="9">
    <source>
        <dbReference type="EMBL" id="OTG22221.1"/>
    </source>
</evidence>
<dbReference type="CDD" id="cd11073">
    <property type="entry name" value="CYP76-like"/>
    <property type="match status" value="1"/>
</dbReference>
<keyword evidence="5 6" id="KW-0349">Heme</keyword>
<dbReference type="InterPro" id="IPR001128">
    <property type="entry name" value="Cyt_P450"/>
</dbReference>
<evidence type="ECO:0000256" key="3">
    <source>
        <dbReference type="ARBA" id="ARBA00023002"/>
    </source>
</evidence>
<feature type="binding site" description="axial binding residue" evidence="5">
    <location>
        <position position="448"/>
    </location>
    <ligand>
        <name>heme</name>
        <dbReference type="ChEBI" id="CHEBI:30413"/>
    </ligand>
    <ligandPart>
        <name>Fe</name>
        <dbReference type="ChEBI" id="CHEBI:18248"/>
    </ligandPart>
</feature>
<evidence type="ECO:0000256" key="1">
    <source>
        <dbReference type="ARBA" id="ARBA00010617"/>
    </source>
</evidence>
<dbReference type="SUPFAM" id="SSF48264">
    <property type="entry name" value="Cytochrome P450"/>
    <property type="match status" value="1"/>
</dbReference>
<keyword evidence="7" id="KW-0472">Membrane</keyword>
<proteinExistence type="inferred from homology"/>
<gene>
    <name evidence="9" type="primary">C76AD</name>
    <name evidence="9" type="ORF">HannXRQ_Chr06g0169131</name>
    <name evidence="8" type="ORF">HanXRQr2_Chr06g0244891</name>
</gene>
<dbReference type="FunCoup" id="A0A251UIT3">
    <property type="interactions" value="628"/>
</dbReference>
<dbReference type="PRINTS" id="PR00385">
    <property type="entry name" value="P450"/>
</dbReference>